<evidence type="ECO:0000256" key="2">
    <source>
        <dbReference type="SAM" id="Phobius"/>
    </source>
</evidence>
<evidence type="ECO:0000313" key="3">
    <source>
        <dbReference type="EMBL" id="KAF7178573.1"/>
    </source>
</evidence>
<feature type="region of interest" description="Disordered" evidence="1">
    <location>
        <begin position="455"/>
        <end position="506"/>
    </location>
</feature>
<feature type="transmembrane region" description="Helical" evidence="2">
    <location>
        <begin position="187"/>
        <end position="209"/>
    </location>
</feature>
<organism evidence="3 4">
    <name type="scientific">Aspergillus felis</name>
    <dbReference type="NCBI Taxonomy" id="1287682"/>
    <lineage>
        <taxon>Eukaryota</taxon>
        <taxon>Fungi</taxon>
        <taxon>Dikarya</taxon>
        <taxon>Ascomycota</taxon>
        <taxon>Pezizomycotina</taxon>
        <taxon>Eurotiomycetes</taxon>
        <taxon>Eurotiomycetidae</taxon>
        <taxon>Eurotiales</taxon>
        <taxon>Aspergillaceae</taxon>
        <taxon>Aspergillus</taxon>
        <taxon>Aspergillus subgen. Fumigati</taxon>
    </lineage>
</organism>
<protein>
    <submittedName>
        <fullName evidence="3">Uncharacterized protein</fullName>
    </submittedName>
</protein>
<comment type="caution">
    <text evidence="3">The sequence shown here is derived from an EMBL/GenBank/DDBJ whole genome shotgun (WGS) entry which is preliminary data.</text>
</comment>
<evidence type="ECO:0000256" key="1">
    <source>
        <dbReference type="SAM" id="MobiDB-lite"/>
    </source>
</evidence>
<evidence type="ECO:0000313" key="4">
    <source>
        <dbReference type="Proteomes" id="UP000641853"/>
    </source>
</evidence>
<dbReference type="AlphaFoldDB" id="A0A8H6V4L9"/>
<feature type="compositionally biased region" description="Basic and acidic residues" evidence="1">
    <location>
        <begin position="457"/>
        <end position="466"/>
    </location>
</feature>
<dbReference type="Pfam" id="PF10361">
    <property type="entry name" value="DUF2434"/>
    <property type="match status" value="1"/>
</dbReference>
<gene>
    <name evidence="3" type="ORF">CNMCM7691_007385</name>
</gene>
<proteinExistence type="predicted"/>
<keyword evidence="2" id="KW-0472">Membrane</keyword>
<accession>A0A8H6V4L9</accession>
<name>A0A8H6V4L9_9EURO</name>
<feature type="transmembrane region" description="Helical" evidence="2">
    <location>
        <begin position="284"/>
        <end position="304"/>
    </location>
</feature>
<keyword evidence="2" id="KW-0812">Transmembrane</keyword>
<feature type="transmembrane region" description="Helical" evidence="2">
    <location>
        <begin position="113"/>
        <end position="136"/>
    </location>
</feature>
<keyword evidence="4" id="KW-1185">Reference proteome</keyword>
<dbReference type="EMBL" id="JACBAG010001878">
    <property type="protein sequence ID" value="KAF7178573.1"/>
    <property type="molecule type" value="Genomic_DNA"/>
</dbReference>
<sequence length="506" mass="56353">MFYHQLTMFYPFLSVSIRDDHGGIEVPRLRISPVLDAPHTTPYEPGDNATDVIVNEVHFNRTTLDLYKYTLYSNGTLSNGTHCYLAFQEFQPRMDENGTFVNGISCYAPVHGIGLHASIGMAFTAFFAVSMFVTMLNLQKHGCKYLPGRTMGRRLKWLWLLFVAACGLISCIMTVDVDRSHIQGTSLVLQSVFYTLMTPGLMAAVWEAVRHWASWQERQILDRDPYAFTKRSSRRRQESFLPILFYAFTLANFFLTIPRSWTGIELQRSPELTALRAQPLATDLRFKLAAFMSLAGTLVICYSLEHSIYRYRAAPTSPLAQATFYLTASPPEFLLALVLLGLKTGYAIAAAFDWSVSPLRVAVSQGWLYGLGFAPALLIIMLFNAVGFSELNEDKALIVQRGELDSALASDADLLGRKRWWESRWPRGSNRGRSRSRSSSREQLDRYVEMGILAPHGKGDGEDKDGSAAAAAAAPRVTTRTASDASSSSENGFVTVTVALPGQQED</sequence>
<feature type="transmembrane region" description="Helical" evidence="2">
    <location>
        <begin position="240"/>
        <end position="264"/>
    </location>
</feature>
<feature type="transmembrane region" description="Helical" evidence="2">
    <location>
        <begin position="157"/>
        <end position="175"/>
    </location>
</feature>
<keyword evidence="2" id="KW-1133">Transmembrane helix</keyword>
<dbReference type="InterPro" id="IPR018830">
    <property type="entry name" value="DUF2434"/>
</dbReference>
<feature type="transmembrane region" description="Helical" evidence="2">
    <location>
        <begin position="366"/>
        <end position="386"/>
    </location>
</feature>
<reference evidence="3" key="1">
    <citation type="submission" date="2020-06" db="EMBL/GenBank/DDBJ databases">
        <title>Draft genome sequences of strains closely related to Aspergillus parafelis and Aspergillus hiratsukae.</title>
        <authorList>
            <person name="Dos Santos R.A.C."/>
            <person name="Rivero-Menendez O."/>
            <person name="Steenwyk J.L."/>
            <person name="Mead M.E."/>
            <person name="Goldman G.H."/>
            <person name="Alastruey-Izquierdo A."/>
            <person name="Rokas A."/>
        </authorList>
    </citation>
    <scope>NUCLEOTIDE SEQUENCE</scope>
    <source>
        <strain evidence="3">CNM-CM7691</strain>
    </source>
</reference>
<feature type="transmembrane region" description="Helical" evidence="2">
    <location>
        <begin position="333"/>
        <end position="354"/>
    </location>
</feature>
<dbReference type="Proteomes" id="UP000641853">
    <property type="component" value="Unassembled WGS sequence"/>
</dbReference>